<dbReference type="GO" id="GO:0045454">
    <property type="term" value="P:cell redox homeostasis"/>
    <property type="evidence" value="ECO:0007669"/>
    <property type="project" value="TreeGrafter"/>
</dbReference>
<evidence type="ECO:0000313" key="2">
    <source>
        <dbReference type="Proteomes" id="UP000005824"/>
    </source>
</evidence>
<dbReference type="Proteomes" id="UP000005824">
    <property type="component" value="Unassembled WGS sequence"/>
</dbReference>
<dbReference type="GO" id="GO:0015035">
    <property type="term" value="F:protein-disulfide reductase activity"/>
    <property type="evidence" value="ECO:0007669"/>
    <property type="project" value="TreeGrafter"/>
</dbReference>
<organism evidence="1 2">
    <name type="scientific">Chthoniobacter flavus Ellin428</name>
    <dbReference type="NCBI Taxonomy" id="497964"/>
    <lineage>
        <taxon>Bacteria</taxon>
        <taxon>Pseudomonadati</taxon>
        <taxon>Verrucomicrobiota</taxon>
        <taxon>Spartobacteria</taxon>
        <taxon>Chthoniobacterales</taxon>
        <taxon>Chthoniobacteraceae</taxon>
        <taxon>Chthoniobacter</taxon>
    </lineage>
</organism>
<dbReference type="AlphaFoldDB" id="B4CVC4"/>
<dbReference type="STRING" id="497964.CfE428DRAFT_0611"/>
<dbReference type="Pfam" id="PF13899">
    <property type="entry name" value="Thioredoxin_7"/>
    <property type="match status" value="1"/>
</dbReference>
<name>B4CVC4_9BACT</name>
<dbReference type="EMBL" id="ABVL01000002">
    <property type="protein sequence ID" value="EDY21366.1"/>
    <property type="molecule type" value="Genomic_DNA"/>
</dbReference>
<protein>
    <submittedName>
        <fullName evidence="1">ThiO:disulfide interchange protein, putative</fullName>
    </submittedName>
</protein>
<dbReference type="InParanoid" id="B4CVC4"/>
<dbReference type="SUPFAM" id="SSF52833">
    <property type="entry name" value="Thioredoxin-like"/>
    <property type="match status" value="1"/>
</dbReference>
<dbReference type="eggNOG" id="COG4232">
    <property type="taxonomic scope" value="Bacteria"/>
</dbReference>
<proteinExistence type="predicted"/>
<dbReference type="PANTHER" id="PTHR32234">
    <property type="entry name" value="THIOL:DISULFIDE INTERCHANGE PROTEIN DSBD"/>
    <property type="match status" value="1"/>
</dbReference>
<dbReference type="PANTHER" id="PTHR32234:SF3">
    <property type="entry name" value="SUPPRESSION OF COPPER SENSITIVITY PROTEIN"/>
    <property type="match status" value="1"/>
</dbReference>
<reference evidence="1 2" key="1">
    <citation type="journal article" date="2011" name="J. Bacteriol.">
        <title>Genome sequence of Chthoniobacter flavus Ellin428, an aerobic heterotrophic soil bacterium.</title>
        <authorList>
            <person name="Kant R."/>
            <person name="van Passel M.W."/>
            <person name="Palva A."/>
            <person name="Lucas S."/>
            <person name="Lapidus A."/>
            <person name="Glavina Del Rio T."/>
            <person name="Dalin E."/>
            <person name="Tice H."/>
            <person name="Bruce D."/>
            <person name="Goodwin L."/>
            <person name="Pitluck S."/>
            <person name="Larimer F.W."/>
            <person name="Land M.L."/>
            <person name="Hauser L."/>
            <person name="Sangwan P."/>
            <person name="de Vos W.M."/>
            <person name="Janssen P.H."/>
            <person name="Smidt H."/>
        </authorList>
    </citation>
    <scope>NUCLEOTIDE SEQUENCE [LARGE SCALE GENOMIC DNA]</scope>
    <source>
        <strain evidence="1 2">Ellin428</strain>
    </source>
</reference>
<gene>
    <name evidence="1" type="ORF">CfE428DRAFT_0611</name>
</gene>
<comment type="caution">
    <text evidence="1">The sequence shown here is derived from an EMBL/GenBank/DDBJ whole genome shotgun (WGS) entry which is preliminary data.</text>
</comment>
<accession>B4CVC4</accession>
<keyword evidence="2" id="KW-1185">Reference proteome</keyword>
<sequence length="86" mass="9668">MPELQYNEKVILNADSVRALFKQKNVLTLKADWTNEDQAISDILKKYDRAGVPAYLLYPGGNAEPIILPEILTQNVVVGELNKLKN</sequence>
<evidence type="ECO:0000313" key="1">
    <source>
        <dbReference type="EMBL" id="EDY21366.1"/>
    </source>
</evidence>
<dbReference type="InterPro" id="IPR036249">
    <property type="entry name" value="Thioredoxin-like_sf"/>
</dbReference>